<evidence type="ECO:0000256" key="1">
    <source>
        <dbReference type="ARBA" id="ARBA00004651"/>
    </source>
</evidence>
<dbReference type="AlphaFoldDB" id="A0A8S0VUI8"/>
<comment type="subcellular location">
    <subcellularLocation>
        <location evidence="1">Cell membrane</location>
        <topology evidence="1">Multi-pass membrane protein</topology>
    </subcellularLocation>
</comment>
<comment type="caution">
    <text evidence="8">The sequence shown here is derived from an EMBL/GenBank/DDBJ whole genome shotgun (WGS) entry which is preliminary data.</text>
</comment>
<feature type="transmembrane region" description="Helical" evidence="7">
    <location>
        <begin position="466"/>
        <end position="493"/>
    </location>
</feature>
<proteinExistence type="predicted"/>
<evidence type="ECO:0000256" key="2">
    <source>
        <dbReference type="ARBA" id="ARBA00022475"/>
    </source>
</evidence>
<keyword evidence="9" id="KW-1185">Reference proteome</keyword>
<dbReference type="EMBL" id="CACVBS010000035">
    <property type="protein sequence ID" value="CAA7262250.1"/>
    <property type="molecule type" value="Genomic_DNA"/>
</dbReference>
<dbReference type="OrthoDB" id="5344169at2759"/>
<keyword evidence="2" id="KW-1003">Cell membrane</keyword>
<name>A0A8S0VUI8_CYCAE</name>
<dbReference type="SUPFAM" id="SSF103473">
    <property type="entry name" value="MFS general substrate transporter"/>
    <property type="match status" value="1"/>
</dbReference>
<accession>A0A8S0VUI8</accession>
<reference evidence="8 9" key="1">
    <citation type="submission" date="2020-01" db="EMBL/GenBank/DDBJ databases">
        <authorList>
            <person name="Gupta K D."/>
        </authorList>
    </citation>
    <scope>NUCLEOTIDE SEQUENCE [LARGE SCALE GENOMIC DNA]</scope>
</reference>
<feature type="transmembrane region" description="Helical" evidence="7">
    <location>
        <begin position="334"/>
        <end position="351"/>
    </location>
</feature>
<organism evidence="8 9">
    <name type="scientific">Cyclocybe aegerita</name>
    <name type="common">Black poplar mushroom</name>
    <name type="synonym">Agrocybe aegerita</name>
    <dbReference type="NCBI Taxonomy" id="1973307"/>
    <lineage>
        <taxon>Eukaryota</taxon>
        <taxon>Fungi</taxon>
        <taxon>Dikarya</taxon>
        <taxon>Basidiomycota</taxon>
        <taxon>Agaricomycotina</taxon>
        <taxon>Agaricomycetes</taxon>
        <taxon>Agaricomycetidae</taxon>
        <taxon>Agaricales</taxon>
        <taxon>Agaricineae</taxon>
        <taxon>Bolbitiaceae</taxon>
        <taxon>Cyclocybe</taxon>
    </lineage>
</organism>
<dbReference type="Gene3D" id="1.20.1250.20">
    <property type="entry name" value="MFS general substrate transporter like domains"/>
    <property type="match status" value="1"/>
</dbReference>
<feature type="transmembrane region" description="Helical" evidence="7">
    <location>
        <begin position="186"/>
        <end position="205"/>
    </location>
</feature>
<keyword evidence="3 7" id="KW-0812">Transmembrane</keyword>
<dbReference type="InterPro" id="IPR036259">
    <property type="entry name" value="MFS_trans_sf"/>
</dbReference>
<dbReference type="Proteomes" id="UP000467700">
    <property type="component" value="Unassembled WGS sequence"/>
</dbReference>
<feature type="region of interest" description="Disordered" evidence="6">
    <location>
        <begin position="550"/>
        <end position="589"/>
    </location>
</feature>
<keyword evidence="4 7" id="KW-1133">Transmembrane helix</keyword>
<evidence type="ECO:0000256" key="6">
    <source>
        <dbReference type="SAM" id="MobiDB-lite"/>
    </source>
</evidence>
<feature type="transmembrane region" description="Helical" evidence="7">
    <location>
        <begin position="144"/>
        <end position="166"/>
    </location>
</feature>
<keyword evidence="5 7" id="KW-0472">Membrane</keyword>
<feature type="transmembrane region" description="Helical" evidence="7">
    <location>
        <begin position="513"/>
        <end position="532"/>
    </location>
</feature>
<evidence type="ECO:0000313" key="8">
    <source>
        <dbReference type="EMBL" id="CAA7262250.1"/>
    </source>
</evidence>
<feature type="transmembrane region" description="Helical" evidence="7">
    <location>
        <begin position="254"/>
        <end position="273"/>
    </location>
</feature>
<dbReference type="PANTHER" id="PTHR23513">
    <property type="entry name" value="INTEGRAL MEMBRANE EFFLUX PROTEIN-RELATED"/>
    <property type="match status" value="1"/>
</dbReference>
<feature type="transmembrane region" description="Helical" evidence="7">
    <location>
        <begin position="428"/>
        <end position="454"/>
    </location>
</feature>
<evidence type="ECO:0000256" key="4">
    <source>
        <dbReference type="ARBA" id="ARBA00022989"/>
    </source>
</evidence>
<evidence type="ECO:0000256" key="5">
    <source>
        <dbReference type="ARBA" id="ARBA00023136"/>
    </source>
</evidence>
<sequence>MLSRRIFTPQGQVAKPFHLVPDGLGALPTLTQLRVDPSFSDTPTSPSILAATCRISIMGRINDIWHSYSAAEKRNIAFYIAGIMMYKLGLEFFNGSITTLATDRFNAANTFTKLGAAQGVNQAAQCVGAILIAPLIKKWPTRSVLSGAIFMFALMTVILLIVDAATGGRMKPVGARTPDYGDWNPNLIFVVWTLAGISYGMVELIRRVIPADIVGGNVGKLRRMDATVHIFYEVAGTSGAFASSSAISRFGNNYSFFLTPIFFVAAGGLWLVISTLSFKSAEEIQAELEQAGLAEVDGKRRASNNYFVQIGWGAVGFAESVYVGAKLVFMNRRFIWLFPSYAVALYMHRFLESSLGAAFAKRVLGVSAWSQIIVGGSNFGELLGALAVLVLSDVVTTPLPWLRLDALALNIVWVLPAFARVATHNVSWAWKVAGCFIPVSFGWAAGDVSLAAYIQSALSDSQFTHMNVSALGAVMAFLYSTYIVLNAVFSSVLGRVIDHDFRDNGNIIRSLRTVGGVHFSVASAVIFASTFIPRGAFAFNPKAIGNVGLHAPSHAHGASSEEQDSEDEKDLKKVQQPTSELTELEKGRS</sequence>
<evidence type="ECO:0000313" key="9">
    <source>
        <dbReference type="Proteomes" id="UP000467700"/>
    </source>
</evidence>
<dbReference type="PANTHER" id="PTHR23513:SF6">
    <property type="entry name" value="MAJOR FACILITATOR SUPERFAMILY ASSOCIATED DOMAIN-CONTAINING PROTEIN"/>
    <property type="match status" value="1"/>
</dbReference>
<gene>
    <name evidence="8" type="ORF">AAE3_LOCUS4350</name>
</gene>
<feature type="transmembrane region" description="Helical" evidence="7">
    <location>
        <begin position="404"/>
        <end position="422"/>
    </location>
</feature>
<dbReference type="GO" id="GO:0005886">
    <property type="term" value="C:plasma membrane"/>
    <property type="evidence" value="ECO:0007669"/>
    <property type="project" value="UniProtKB-SubCell"/>
</dbReference>
<evidence type="ECO:0000256" key="7">
    <source>
        <dbReference type="SAM" id="Phobius"/>
    </source>
</evidence>
<evidence type="ECO:0000256" key="3">
    <source>
        <dbReference type="ARBA" id="ARBA00022692"/>
    </source>
</evidence>
<protein>
    <submittedName>
        <fullName evidence="8">Uncharacterized protein</fullName>
    </submittedName>
</protein>